<dbReference type="Gene3D" id="1.25.40.10">
    <property type="entry name" value="Tetratricopeptide repeat domain"/>
    <property type="match status" value="2"/>
</dbReference>
<feature type="repeat" description="TPR" evidence="1">
    <location>
        <begin position="308"/>
        <end position="341"/>
    </location>
</feature>
<dbReference type="RefSeq" id="WP_038049876.1">
    <property type="nucleotide sequence ID" value="NZ_JMFG01000023.1"/>
</dbReference>
<gene>
    <name evidence="4" type="ORF">EG19_06290</name>
</gene>
<dbReference type="InterPro" id="IPR011990">
    <property type="entry name" value="TPR-like_helical_dom_sf"/>
</dbReference>
<feature type="coiled-coil region" evidence="2">
    <location>
        <begin position="287"/>
        <end position="314"/>
    </location>
</feature>
<reference evidence="4 5" key="1">
    <citation type="submission" date="2014-04" db="EMBL/GenBank/DDBJ databases">
        <title>The Genome Sequence of Thermoanaerobaculum aquaticum MP-01, The First Cultivated Group 23 Acidobacterium.</title>
        <authorList>
            <person name="Stamps B.W."/>
            <person name="Losey N.A."/>
            <person name="Lawson P.A."/>
            <person name="Stevenson B.S."/>
        </authorList>
    </citation>
    <scope>NUCLEOTIDE SEQUENCE [LARGE SCALE GENOMIC DNA]</scope>
    <source>
        <strain evidence="4 5">MP-01</strain>
    </source>
</reference>
<evidence type="ECO:0000256" key="3">
    <source>
        <dbReference type="SAM" id="Phobius"/>
    </source>
</evidence>
<name>A0A062XXX2_9BACT</name>
<dbReference type="InterPro" id="IPR019734">
    <property type="entry name" value="TPR_rpt"/>
</dbReference>
<evidence type="ECO:0008006" key="6">
    <source>
        <dbReference type="Google" id="ProtNLM"/>
    </source>
</evidence>
<comment type="caution">
    <text evidence="4">The sequence shown here is derived from an EMBL/GenBank/DDBJ whole genome shotgun (WGS) entry which is preliminary data.</text>
</comment>
<keyword evidence="3" id="KW-0472">Membrane</keyword>
<evidence type="ECO:0000313" key="5">
    <source>
        <dbReference type="Proteomes" id="UP000027284"/>
    </source>
</evidence>
<dbReference type="SMART" id="SM00028">
    <property type="entry name" value="TPR"/>
    <property type="match status" value="2"/>
</dbReference>
<accession>A0A062XXX2</accession>
<protein>
    <recommendedName>
        <fullName evidence="6">Tetratricopeptide repeat protein</fullName>
    </recommendedName>
</protein>
<keyword evidence="3" id="KW-1133">Transmembrane helix</keyword>
<dbReference type="PROSITE" id="PS50005">
    <property type="entry name" value="TPR"/>
    <property type="match status" value="2"/>
</dbReference>
<dbReference type="SUPFAM" id="SSF48452">
    <property type="entry name" value="TPR-like"/>
    <property type="match status" value="1"/>
</dbReference>
<keyword evidence="3" id="KW-0812">Transmembrane</keyword>
<keyword evidence="5" id="KW-1185">Reference proteome</keyword>
<dbReference type="EMBL" id="JMFG01000023">
    <property type="protein sequence ID" value="KDA53355.1"/>
    <property type="molecule type" value="Genomic_DNA"/>
</dbReference>
<feature type="transmembrane region" description="Helical" evidence="3">
    <location>
        <begin position="412"/>
        <end position="436"/>
    </location>
</feature>
<dbReference type="Proteomes" id="UP000027284">
    <property type="component" value="Unassembled WGS sequence"/>
</dbReference>
<sequence length="656" mass="71593">MSYPGSPDKDPKVQQRILAAFREAVRLYQDGHRDECQTVLHSILEVDPAFRPAQRLESAIIQGLPVDLASLLGDLAGEAGSQVEGLLSQARQALAERNFSRAAELAQGVLRELPGHQEARSLLQQAQTAQKAQSEVATQLARARQALAAGLVEEAKGFLALVRGIAPDHPELAELEGLMASQTPGEAAMVEFETFTPPPSPPTPPPSPADRVELEAPWESAAQKTTSGFSFDAVGEVPTFSAEPAVPESPEEKVAALLAEGQEAFDRGDYAQAVDVWTRIYLIDPHNQEAERRIEQARRRREELDRLAEMKYAEALEAFEGGRLEEARELLQEVLSLQPQHVDANDLLARLETPSAPPPLRAELPAVEEDLFRDDFVPQEIVSGESAAVSEVPLEERAVPRPVRPAVKARRLALPLPVMVGVGVAVVVLVVLGLVLGGRVFQSGPSVEDTLQEAERLAQQGQLQDAIKLLQTLNLEGPEANQVQQRILEYQKKLKVQAPPPPTVDLAPAKQALGEGRYLKAALVLRAAAKKAPHDEGVRQLLGQVAAYDPGLPALADAWEKGSWEVASRALATMVEAHPQDGELRQAWQVARYNWSLELLRGFQVADAAKVLGELAKETNDPEVGRLHELARAYLSRSVDPRYKIFVNSLSFRELP</sequence>
<evidence type="ECO:0000256" key="1">
    <source>
        <dbReference type="PROSITE-ProRule" id="PRU00339"/>
    </source>
</evidence>
<proteinExistence type="predicted"/>
<organism evidence="4 5">
    <name type="scientific">Thermoanaerobaculum aquaticum</name>
    <dbReference type="NCBI Taxonomy" id="1312852"/>
    <lineage>
        <taxon>Bacteria</taxon>
        <taxon>Pseudomonadati</taxon>
        <taxon>Acidobacteriota</taxon>
        <taxon>Thermoanaerobaculia</taxon>
        <taxon>Thermoanaerobaculales</taxon>
        <taxon>Thermoanaerobaculaceae</taxon>
        <taxon>Thermoanaerobaculum</taxon>
    </lineage>
</organism>
<keyword evidence="2" id="KW-0175">Coiled coil</keyword>
<dbReference type="AlphaFoldDB" id="A0A062XXX2"/>
<evidence type="ECO:0000313" key="4">
    <source>
        <dbReference type="EMBL" id="KDA53355.1"/>
    </source>
</evidence>
<evidence type="ECO:0000256" key="2">
    <source>
        <dbReference type="SAM" id="Coils"/>
    </source>
</evidence>
<keyword evidence="1" id="KW-0802">TPR repeat</keyword>
<feature type="repeat" description="TPR" evidence="1">
    <location>
        <begin position="254"/>
        <end position="287"/>
    </location>
</feature>
<dbReference type="STRING" id="1312852.EG19_06290"/>